<dbReference type="EMBL" id="BQNB010012180">
    <property type="protein sequence ID" value="GJT00246.1"/>
    <property type="molecule type" value="Genomic_DNA"/>
</dbReference>
<keyword evidence="3 5" id="KW-0067">ATP-binding</keyword>
<feature type="compositionally biased region" description="Basic and acidic residues" evidence="6">
    <location>
        <begin position="952"/>
        <end position="961"/>
    </location>
</feature>
<proteinExistence type="inferred from homology"/>
<name>A0ABQ5AC71_9ASTR</name>
<feature type="compositionally biased region" description="Pro residues" evidence="6">
    <location>
        <begin position="1"/>
        <end position="10"/>
    </location>
</feature>
<dbReference type="PANTHER" id="PTHR24115">
    <property type="entry name" value="KINESIN-RELATED"/>
    <property type="match status" value="1"/>
</dbReference>
<dbReference type="PRINTS" id="PR00380">
    <property type="entry name" value="KINESINHEAVY"/>
</dbReference>
<keyword evidence="4 5" id="KW-0505">Motor protein</keyword>
<dbReference type="InterPro" id="IPR027417">
    <property type="entry name" value="P-loop_NTPase"/>
</dbReference>
<comment type="similarity">
    <text evidence="5">Belongs to the TRAFAC class myosin-kinesin ATPase superfamily. Kinesin family.</text>
</comment>
<feature type="domain" description="Kinesin motor" evidence="7">
    <location>
        <begin position="78"/>
        <end position="433"/>
    </location>
</feature>
<evidence type="ECO:0000256" key="3">
    <source>
        <dbReference type="ARBA" id="ARBA00022840"/>
    </source>
</evidence>
<dbReference type="InterPro" id="IPR001752">
    <property type="entry name" value="Kinesin_motor_dom"/>
</dbReference>
<keyword evidence="2 5" id="KW-0547">Nucleotide-binding</keyword>
<dbReference type="PANTHER" id="PTHR24115:SF1008">
    <property type="entry name" value="KINESIN-LIKE PROTEIN SUBITO"/>
    <property type="match status" value="1"/>
</dbReference>
<evidence type="ECO:0000256" key="2">
    <source>
        <dbReference type="ARBA" id="ARBA00022741"/>
    </source>
</evidence>
<accession>A0ABQ5AC71</accession>
<feature type="compositionally biased region" description="Low complexity" evidence="6">
    <location>
        <begin position="25"/>
        <end position="35"/>
    </location>
</feature>
<protein>
    <submittedName>
        <fullName evidence="8">Kinesin-like protein KIN-6 isoform X1</fullName>
    </submittedName>
</protein>
<reference evidence="8" key="1">
    <citation type="journal article" date="2022" name="Int. J. Mol. Sci.">
        <title>Draft Genome of Tanacetum Coccineum: Genomic Comparison of Closely Related Tanacetum-Family Plants.</title>
        <authorList>
            <person name="Yamashiro T."/>
            <person name="Shiraishi A."/>
            <person name="Nakayama K."/>
            <person name="Satake H."/>
        </authorList>
    </citation>
    <scope>NUCLEOTIDE SEQUENCE</scope>
</reference>
<feature type="region of interest" description="Disordered" evidence="6">
    <location>
        <begin position="1"/>
        <end position="49"/>
    </location>
</feature>
<dbReference type="InterPro" id="IPR019821">
    <property type="entry name" value="Kinesin_motor_CS"/>
</dbReference>
<evidence type="ECO:0000256" key="1">
    <source>
        <dbReference type="ARBA" id="ARBA00022701"/>
    </source>
</evidence>
<dbReference type="InterPro" id="IPR036961">
    <property type="entry name" value="Kinesin_motor_dom_sf"/>
</dbReference>
<dbReference type="PROSITE" id="PS00411">
    <property type="entry name" value="KINESIN_MOTOR_1"/>
    <property type="match status" value="1"/>
</dbReference>
<dbReference type="Gene3D" id="3.40.850.10">
    <property type="entry name" value="Kinesin motor domain"/>
    <property type="match status" value="1"/>
</dbReference>
<keyword evidence="9" id="KW-1185">Reference proteome</keyword>
<dbReference type="PROSITE" id="PS50067">
    <property type="entry name" value="KINESIN_MOTOR_2"/>
    <property type="match status" value="1"/>
</dbReference>
<feature type="binding site" evidence="5">
    <location>
        <begin position="189"/>
        <end position="196"/>
    </location>
    <ligand>
        <name>ATP</name>
        <dbReference type="ChEBI" id="CHEBI:30616"/>
    </ligand>
</feature>
<keyword evidence="1" id="KW-0493">Microtubule</keyword>
<sequence length="1173" mass="130307">MDLTSPPPCPTTVTVRRNPPRRARPTPYTTTQPPRSQAPPKTPTPSSAIRSFPIHDILSITIPNETSKPISPLEDSEKLKVFLRIRPILVSSTPKNNKAVKKNVWPKERKKDNRRKDKAICLTVNDEHSVTLNPPVSVAEVRRTKSEVYQGFSHVFAPDASQNEVYERMVNPLVEDVFKGKSGMLAAMGPSGSGKTHTVFGTARDPGMVSLALRQIFSDKESSRSKCSRTFHLSMFEIYSERGKGEKIMDLSPDGGDLSMQQSTIKGLQEVVIHDVQQAESFIASGMLKRSTAMTNSNLQSSRSQCIINIRCEIDNLDDAAAQSSTAMLTIVDLAGAEREKRTGNQGTRLLESNFINNTSMVFGLCLRSLLEHQKNRKKPLHKHFQNSLLTKYLRDFLQGKKRMALILTAKSGDEDYQDTSHLLRQAAPYMNIKFENVEEQPANTFGNKRRTQILPKTEQQVKRTKLNSNGVCMDDEVKSDIIHQPNKELIPKKDEDAEFNGSSAECPVIIDSQEDYNKFLSEKATNLSTARENQILLKFSRALWNVLKEYKSKLDVNIDEVSSLRHSLTAEKERCSVLETELILMKASCSCGKEAVAEVEENDSKAKLTDCTVELERYQPIDVLETTTEISSSHAATLEISTDTALTSLSVQNFEERSNEKENVSEYVLFDKEDLKELGDLDFSCEESDTVNGSIEDISAYSDVVKYEEQSNEKFGDWSPKVVFDKQGCKEVQESEADGKITGCYPLDLAGLGSELSAVVGEEASSTLEEDRPEEEEKQITKSAEVISISSEDEKCVDQSVEEINESSPNVVFDKQEFSEVEDMEADGEIAGCDSLDSAGVGSELPVVVDDEVSSMLEEDILESTINAQVIGSVEVISAFSEEQKFVKQSNKEIDELSSNALLDKKDLTEVAEREANGEQSGFDSLASAGRGSEISLVGDESSSTFEEDNSEKNEKEVPRSVEVISVSNEPEMFEEQINKNIDESSPNVVLVKQEVKEVKAIVTDGERTGCDSSDTAGRGSELPSVVAEEISNTSEEEESVHEKEEVPDQHLVLPGDVISSQKSNASKLLKSPSVQPCQSNPIKPKSAICFAYVVFLTSKLIYGSLFFSRFIRRLRPASSVMLRNINILEFDDATEMPKQHHGKRGEKEDVGRKRTQGSISLLRLLKQNLHH</sequence>
<dbReference type="SUPFAM" id="SSF52540">
    <property type="entry name" value="P-loop containing nucleoside triphosphate hydrolases"/>
    <property type="match status" value="1"/>
</dbReference>
<evidence type="ECO:0000313" key="8">
    <source>
        <dbReference type="EMBL" id="GJT00246.1"/>
    </source>
</evidence>
<evidence type="ECO:0000256" key="5">
    <source>
        <dbReference type="PROSITE-ProRule" id="PRU00283"/>
    </source>
</evidence>
<dbReference type="InterPro" id="IPR027640">
    <property type="entry name" value="Kinesin-like_fam"/>
</dbReference>
<evidence type="ECO:0000256" key="4">
    <source>
        <dbReference type="ARBA" id="ARBA00023175"/>
    </source>
</evidence>
<feature type="region of interest" description="Disordered" evidence="6">
    <location>
        <begin position="913"/>
        <end position="964"/>
    </location>
</feature>
<dbReference type="SMART" id="SM00129">
    <property type="entry name" value="KISc"/>
    <property type="match status" value="1"/>
</dbReference>
<evidence type="ECO:0000256" key="6">
    <source>
        <dbReference type="SAM" id="MobiDB-lite"/>
    </source>
</evidence>
<dbReference type="Proteomes" id="UP001151760">
    <property type="component" value="Unassembled WGS sequence"/>
</dbReference>
<evidence type="ECO:0000313" key="9">
    <source>
        <dbReference type="Proteomes" id="UP001151760"/>
    </source>
</evidence>
<organism evidence="8 9">
    <name type="scientific">Tanacetum coccineum</name>
    <dbReference type="NCBI Taxonomy" id="301880"/>
    <lineage>
        <taxon>Eukaryota</taxon>
        <taxon>Viridiplantae</taxon>
        <taxon>Streptophyta</taxon>
        <taxon>Embryophyta</taxon>
        <taxon>Tracheophyta</taxon>
        <taxon>Spermatophyta</taxon>
        <taxon>Magnoliopsida</taxon>
        <taxon>eudicotyledons</taxon>
        <taxon>Gunneridae</taxon>
        <taxon>Pentapetalae</taxon>
        <taxon>asterids</taxon>
        <taxon>campanulids</taxon>
        <taxon>Asterales</taxon>
        <taxon>Asteraceae</taxon>
        <taxon>Asteroideae</taxon>
        <taxon>Anthemideae</taxon>
        <taxon>Anthemidinae</taxon>
        <taxon>Tanacetum</taxon>
    </lineage>
</organism>
<reference evidence="8" key="2">
    <citation type="submission" date="2022-01" db="EMBL/GenBank/DDBJ databases">
        <authorList>
            <person name="Yamashiro T."/>
            <person name="Shiraishi A."/>
            <person name="Satake H."/>
            <person name="Nakayama K."/>
        </authorList>
    </citation>
    <scope>NUCLEOTIDE SEQUENCE</scope>
</reference>
<comment type="caution">
    <text evidence="8">The sequence shown here is derived from an EMBL/GenBank/DDBJ whole genome shotgun (WGS) entry which is preliminary data.</text>
</comment>
<evidence type="ECO:0000259" key="7">
    <source>
        <dbReference type="PROSITE" id="PS50067"/>
    </source>
</evidence>
<gene>
    <name evidence="8" type="ORF">Tco_0821415</name>
</gene>
<dbReference type="Pfam" id="PF00225">
    <property type="entry name" value="Kinesin"/>
    <property type="match status" value="1"/>
</dbReference>